<gene>
    <name evidence="2" type="ORF">TCEB3V08_LOCUS4853</name>
</gene>
<proteinExistence type="predicted"/>
<organism evidence="2">
    <name type="scientific">Timema cristinae</name>
    <name type="common">Walking stick</name>
    <dbReference type="NCBI Taxonomy" id="61476"/>
    <lineage>
        <taxon>Eukaryota</taxon>
        <taxon>Metazoa</taxon>
        <taxon>Ecdysozoa</taxon>
        <taxon>Arthropoda</taxon>
        <taxon>Hexapoda</taxon>
        <taxon>Insecta</taxon>
        <taxon>Pterygota</taxon>
        <taxon>Neoptera</taxon>
        <taxon>Polyneoptera</taxon>
        <taxon>Phasmatodea</taxon>
        <taxon>Timematodea</taxon>
        <taxon>Timematoidea</taxon>
        <taxon>Timematidae</taxon>
        <taxon>Timema</taxon>
    </lineage>
</organism>
<reference evidence="2" key="1">
    <citation type="submission" date="2020-11" db="EMBL/GenBank/DDBJ databases">
        <authorList>
            <person name="Tran Van P."/>
        </authorList>
    </citation>
    <scope>NUCLEOTIDE SEQUENCE</scope>
</reference>
<protein>
    <submittedName>
        <fullName evidence="2">Uncharacterized protein</fullName>
    </submittedName>
</protein>
<accession>A0A7R9CQL8</accession>
<feature type="compositionally biased region" description="Low complexity" evidence="1">
    <location>
        <begin position="96"/>
        <end position="109"/>
    </location>
</feature>
<sequence length="146" mass="15728">MLTVRSRLWAVSTKEAMGILFDVLCLRVYVYVCAKCEGGQRVPLSNDVLLSTVNLTGVGRVDMSNFELLKVLGTGAVIKKWRPDVKDSAGAMTPAGIGSSKLSSSVGESPKQVGPRVPLHHSNHLYLGAATLMCVRISPQRYKGVN</sequence>
<evidence type="ECO:0000313" key="2">
    <source>
        <dbReference type="EMBL" id="CAD7399164.1"/>
    </source>
</evidence>
<feature type="region of interest" description="Disordered" evidence="1">
    <location>
        <begin position="96"/>
        <end position="116"/>
    </location>
</feature>
<name>A0A7R9CQL8_TIMCR</name>
<dbReference type="AlphaFoldDB" id="A0A7R9CQL8"/>
<evidence type="ECO:0000256" key="1">
    <source>
        <dbReference type="SAM" id="MobiDB-lite"/>
    </source>
</evidence>
<dbReference type="EMBL" id="OC317806">
    <property type="protein sequence ID" value="CAD7399164.1"/>
    <property type="molecule type" value="Genomic_DNA"/>
</dbReference>